<dbReference type="RefSeq" id="WP_003864690.1">
    <property type="nucleotide sequence ID" value="NZ_DS996841.1"/>
</dbReference>
<dbReference type="eggNOG" id="COG1595">
    <property type="taxonomic scope" value="Bacteria"/>
</dbReference>
<name>B7C9M7_9FIRM</name>
<comment type="caution">
    <text evidence="1">The sequence shown here is derived from an EMBL/GenBank/DDBJ whole genome shotgun (WGS) entry which is preliminary data.</text>
</comment>
<reference evidence="1 2" key="2">
    <citation type="submission" date="2008-11" db="EMBL/GenBank/DDBJ databases">
        <title>Draft genome sequence of Eubacterium biforme (DSM 3989).</title>
        <authorList>
            <person name="Sudarsanam P."/>
            <person name="Ley R."/>
            <person name="Guruge J."/>
            <person name="Turnbaugh P.J."/>
            <person name="Mahowald M."/>
            <person name="Liep D."/>
            <person name="Gordon J."/>
        </authorList>
    </citation>
    <scope>NUCLEOTIDE SEQUENCE [LARGE SCALE GENOMIC DNA]</scope>
    <source>
        <strain evidence="1 2">DSM 3989</strain>
    </source>
</reference>
<organism evidence="1 2">
    <name type="scientific">Holdemanella biformis DSM 3989</name>
    <dbReference type="NCBI Taxonomy" id="518637"/>
    <lineage>
        <taxon>Bacteria</taxon>
        <taxon>Bacillati</taxon>
        <taxon>Bacillota</taxon>
        <taxon>Erysipelotrichia</taxon>
        <taxon>Erysipelotrichales</taxon>
        <taxon>Erysipelotrichaceae</taxon>
        <taxon>Holdemanella</taxon>
    </lineage>
</organism>
<evidence type="ECO:0000313" key="2">
    <source>
        <dbReference type="Proteomes" id="UP000004315"/>
    </source>
</evidence>
<accession>B7C9M7</accession>
<sequence length="140" mass="17007">MYNYGYEKKKYLEEKEKEENLLRLLGFPEWKIQYLRELDDFDFNKNRSFHRNESPTEVKFFLNEPSEDCISEYTWEDVLNGVNDAVVYKHLKKCDPVMQKIIVMLKNKYCVREIAEDLHMTTNAVYKRIEKFSKKCKKRG</sequence>
<dbReference type="STRING" id="518637.EUBIFOR_00885"/>
<reference evidence="1 2" key="1">
    <citation type="submission" date="2008-10" db="EMBL/GenBank/DDBJ databases">
        <authorList>
            <person name="Fulton L."/>
            <person name="Clifton S."/>
            <person name="Fulton B."/>
            <person name="Xu J."/>
            <person name="Minx P."/>
            <person name="Pepin K.H."/>
            <person name="Johnson M."/>
            <person name="Bhonagiri V."/>
            <person name="Nash W.E."/>
            <person name="Mardis E.R."/>
            <person name="Wilson R.K."/>
        </authorList>
    </citation>
    <scope>NUCLEOTIDE SEQUENCE [LARGE SCALE GENOMIC DNA]</scope>
    <source>
        <strain evidence="1 2">DSM 3989</strain>
    </source>
</reference>
<keyword evidence="2" id="KW-1185">Reference proteome</keyword>
<dbReference type="Proteomes" id="UP000004315">
    <property type="component" value="Unassembled WGS sequence"/>
</dbReference>
<dbReference type="OrthoDB" id="9888080at2"/>
<dbReference type="EMBL" id="ABYT01000052">
    <property type="protein sequence ID" value="EEC90529.1"/>
    <property type="molecule type" value="Genomic_DNA"/>
</dbReference>
<protein>
    <submittedName>
        <fullName evidence="1">Uncharacterized protein</fullName>
    </submittedName>
</protein>
<proteinExistence type="predicted"/>
<dbReference type="HOGENOM" id="CLU_097493_0_1_9"/>
<evidence type="ECO:0000313" key="1">
    <source>
        <dbReference type="EMBL" id="EEC90529.1"/>
    </source>
</evidence>
<gene>
    <name evidence="1" type="ORF">EUBIFOR_00885</name>
</gene>
<dbReference type="AlphaFoldDB" id="B7C9M7"/>